<feature type="region of interest" description="Disordered" evidence="6">
    <location>
        <begin position="1"/>
        <end position="32"/>
    </location>
</feature>
<dbReference type="InterPro" id="IPR000719">
    <property type="entry name" value="Prot_kinase_dom"/>
</dbReference>
<dbReference type="GO" id="GO:0005737">
    <property type="term" value="C:cytoplasm"/>
    <property type="evidence" value="ECO:0007669"/>
    <property type="project" value="TreeGrafter"/>
</dbReference>
<feature type="compositionally biased region" description="Basic and acidic residues" evidence="6">
    <location>
        <begin position="12"/>
        <end position="23"/>
    </location>
</feature>
<feature type="domain" description="Protein kinase" evidence="7">
    <location>
        <begin position="52"/>
        <end position="315"/>
    </location>
</feature>
<dbReference type="Pfam" id="PF00069">
    <property type="entry name" value="Pkinase"/>
    <property type="match status" value="1"/>
</dbReference>
<dbReference type="AlphaFoldDB" id="A0A224XTK7"/>
<evidence type="ECO:0000256" key="5">
    <source>
        <dbReference type="ARBA" id="ARBA00022840"/>
    </source>
</evidence>
<keyword evidence="5" id="KW-0067">ATP-binding</keyword>
<dbReference type="SUPFAM" id="SSF56112">
    <property type="entry name" value="Protein kinase-like (PK-like)"/>
    <property type="match status" value="1"/>
</dbReference>
<dbReference type="PROSITE" id="PS50011">
    <property type="entry name" value="PROTEIN_KINASE_DOM"/>
    <property type="match status" value="1"/>
</dbReference>
<dbReference type="GO" id="GO:0035556">
    <property type="term" value="P:intracellular signal transduction"/>
    <property type="evidence" value="ECO:0007669"/>
    <property type="project" value="TreeGrafter"/>
</dbReference>
<evidence type="ECO:0000256" key="6">
    <source>
        <dbReference type="SAM" id="MobiDB-lite"/>
    </source>
</evidence>
<dbReference type="Gene3D" id="1.10.510.10">
    <property type="entry name" value="Transferase(Phosphotransferase) domain 1"/>
    <property type="match status" value="1"/>
</dbReference>
<name>A0A224XTK7_9HEMI</name>
<evidence type="ECO:0000256" key="3">
    <source>
        <dbReference type="ARBA" id="ARBA00022741"/>
    </source>
</evidence>
<dbReference type="FunFam" id="1.10.510.10:FF:000571">
    <property type="entry name" value="Maternal embryonic leucine zipper kinase"/>
    <property type="match status" value="1"/>
</dbReference>
<dbReference type="SMART" id="SM00220">
    <property type="entry name" value="S_TKc"/>
    <property type="match status" value="1"/>
</dbReference>
<protein>
    <submittedName>
        <fullName evidence="8">Putative catalytic domain of testis-specific serine/threonine kinase</fullName>
    </submittedName>
</protein>
<dbReference type="InterPro" id="IPR008271">
    <property type="entry name" value="Ser/Thr_kinase_AS"/>
</dbReference>
<dbReference type="GO" id="GO:0005524">
    <property type="term" value="F:ATP binding"/>
    <property type="evidence" value="ECO:0007669"/>
    <property type="project" value="UniProtKB-KW"/>
</dbReference>
<dbReference type="GO" id="GO:0050321">
    <property type="term" value="F:tau-protein kinase activity"/>
    <property type="evidence" value="ECO:0007669"/>
    <property type="project" value="TreeGrafter"/>
</dbReference>
<dbReference type="GO" id="GO:0000226">
    <property type="term" value="P:microtubule cytoskeleton organization"/>
    <property type="evidence" value="ECO:0007669"/>
    <property type="project" value="TreeGrafter"/>
</dbReference>
<sequence length="330" mass="38047">MTKRKKRNVPQDSRENITSKEFPKTASVATRKPKRQVNITESEVNRLKARGYTILRQVSKGCSGYIFLATFSRPLKKDVIMACKIIDKNNVEPKFAAKFLPRELDILTVLNNPYCVNVFAILEMNSKCFVFMRYAERGDLLTYLTTYGALEEPHARMWLRQLLMGLKYLHSIHIAHRDIKCENILITENLNMKIGDFGFARYWKDEKGNDVMSETFCGSLSYAAPEILSGRKYSMKKCDIWSLGVVLFIMFNLAKPFTKNKAPALLQQQLSRAYKHKPRVERSLNISAKDMIFRMLEPDLLLRPSADALLNSMWMKEDATLLRLVPSTGR</sequence>
<keyword evidence="1" id="KW-0723">Serine/threonine-protein kinase</keyword>
<organism evidence="8">
    <name type="scientific">Panstrongylus lignarius</name>
    <dbReference type="NCBI Taxonomy" id="156445"/>
    <lineage>
        <taxon>Eukaryota</taxon>
        <taxon>Metazoa</taxon>
        <taxon>Ecdysozoa</taxon>
        <taxon>Arthropoda</taxon>
        <taxon>Hexapoda</taxon>
        <taxon>Insecta</taxon>
        <taxon>Pterygota</taxon>
        <taxon>Neoptera</taxon>
        <taxon>Paraneoptera</taxon>
        <taxon>Hemiptera</taxon>
        <taxon>Heteroptera</taxon>
        <taxon>Panheteroptera</taxon>
        <taxon>Cimicomorpha</taxon>
        <taxon>Reduviidae</taxon>
        <taxon>Triatominae</taxon>
        <taxon>Panstrongylus</taxon>
    </lineage>
</organism>
<evidence type="ECO:0000256" key="4">
    <source>
        <dbReference type="ARBA" id="ARBA00022777"/>
    </source>
</evidence>
<evidence type="ECO:0000256" key="2">
    <source>
        <dbReference type="ARBA" id="ARBA00022679"/>
    </source>
</evidence>
<evidence type="ECO:0000256" key="1">
    <source>
        <dbReference type="ARBA" id="ARBA00022527"/>
    </source>
</evidence>
<keyword evidence="4 8" id="KW-0418">Kinase</keyword>
<evidence type="ECO:0000313" key="8">
    <source>
        <dbReference type="EMBL" id="JAW11291.1"/>
    </source>
</evidence>
<evidence type="ECO:0000259" key="7">
    <source>
        <dbReference type="PROSITE" id="PS50011"/>
    </source>
</evidence>
<dbReference type="InterPro" id="IPR011009">
    <property type="entry name" value="Kinase-like_dom_sf"/>
</dbReference>
<dbReference type="EMBL" id="GFTR01005135">
    <property type="protein sequence ID" value="JAW11291.1"/>
    <property type="molecule type" value="Transcribed_RNA"/>
</dbReference>
<keyword evidence="2" id="KW-0808">Transferase</keyword>
<dbReference type="PANTHER" id="PTHR24346">
    <property type="entry name" value="MAP/MICROTUBULE AFFINITY-REGULATING KINASE"/>
    <property type="match status" value="1"/>
</dbReference>
<dbReference type="PROSITE" id="PS00108">
    <property type="entry name" value="PROTEIN_KINASE_ST"/>
    <property type="match status" value="1"/>
</dbReference>
<accession>A0A224XTK7</accession>
<keyword evidence="3" id="KW-0547">Nucleotide-binding</keyword>
<reference evidence="8" key="1">
    <citation type="journal article" date="2018" name="PLoS Negl. Trop. Dis.">
        <title>An insight into the salivary gland and fat body transcriptome of Panstrongylus lignarius (Hemiptera: Heteroptera), the main vector of Chagas disease in Peru.</title>
        <authorList>
            <person name="Nevoa J.C."/>
            <person name="Mendes M.T."/>
            <person name="da Silva M.V."/>
            <person name="Soares S.C."/>
            <person name="Oliveira C.J.F."/>
            <person name="Ribeiro J.M.C."/>
        </authorList>
    </citation>
    <scope>NUCLEOTIDE SEQUENCE</scope>
</reference>
<proteinExistence type="predicted"/>
<dbReference type="PANTHER" id="PTHR24346:SF82">
    <property type="entry name" value="KP78A-RELATED"/>
    <property type="match status" value="1"/>
</dbReference>